<dbReference type="Pfam" id="PF01209">
    <property type="entry name" value="Ubie_methyltran"/>
    <property type="match status" value="1"/>
</dbReference>
<accession>A0A1J5RU41</accession>
<protein>
    <submittedName>
        <fullName evidence="1">Demethylmenaquinone methyltransferase</fullName>
        <ecNumber evidence="1">2.1.1.163</ecNumber>
    </submittedName>
</protein>
<dbReference type="EMBL" id="MLJW01000108">
    <property type="protein sequence ID" value="OIQ99241.1"/>
    <property type="molecule type" value="Genomic_DNA"/>
</dbReference>
<sequence>MSPPSSLAVREEQREQRFSTIWKRELHDIFVDVAPYYDRANHVASLGLWPWFRRSFMATIDLAPRQRVLDVCAGTNAIGIALLQREPSLEVHAMDRSVAMQEVGRSRAQAAGFHIDSVIGDVHRLPFPDQHFDRVTLQYASRHLRVKEVFAEIHRVLKPGGTFHHCDMLRPGNPIVEKLYYGYLRACLAVTGLLFRSGTAAMNAKKYFIDALEMFYSADELSEVLRSLGYVDVRAKTLLAGMIGFHRAAKPRQD</sequence>
<gene>
    <name evidence="1" type="primary">ubiE_20</name>
    <name evidence="1" type="ORF">GALL_186490</name>
</gene>
<dbReference type="GO" id="GO:0043770">
    <property type="term" value="F:demethylmenaquinone methyltransferase activity"/>
    <property type="evidence" value="ECO:0007669"/>
    <property type="project" value="UniProtKB-EC"/>
</dbReference>
<keyword evidence="1" id="KW-0808">Transferase</keyword>
<dbReference type="PANTHER" id="PTHR43591">
    <property type="entry name" value="METHYLTRANSFERASE"/>
    <property type="match status" value="1"/>
</dbReference>
<dbReference type="SUPFAM" id="SSF53335">
    <property type="entry name" value="S-adenosyl-L-methionine-dependent methyltransferases"/>
    <property type="match status" value="1"/>
</dbReference>
<dbReference type="InterPro" id="IPR004033">
    <property type="entry name" value="UbiE/COQ5_MeTrFase"/>
</dbReference>
<dbReference type="AlphaFoldDB" id="A0A1J5RU41"/>
<dbReference type="EC" id="2.1.1.163" evidence="1"/>
<dbReference type="Gene3D" id="3.40.50.150">
    <property type="entry name" value="Vaccinia Virus protein VP39"/>
    <property type="match status" value="1"/>
</dbReference>
<proteinExistence type="predicted"/>
<dbReference type="GO" id="GO:0032259">
    <property type="term" value="P:methylation"/>
    <property type="evidence" value="ECO:0007669"/>
    <property type="project" value="UniProtKB-KW"/>
</dbReference>
<organism evidence="1">
    <name type="scientific">mine drainage metagenome</name>
    <dbReference type="NCBI Taxonomy" id="410659"/>
    <lineage>
        <taxon>unclassified sequences</taxon>
        <taxon>metagenomes</taxon>
        <taxon>ecological metagenomes</taxon>
    </lineage>
</organism>
<keyword evidence="1" id="KW-0489">Methyltransferase</keyword>
<dbReference type="CDD" id="cd02440">
    <property type="entry name" value="AdoMet_MTases"/>
    <property type="match status" value="1"/>
</dbReference>
<reference evidence="1" key="1">
    <citation type="submission" date="2016-10" db="EMBL/GenBank/DDBJ databases">
        <title>Sequence of Gallionella enrichment culture.</title>
        <authorList>
            <person name="Poehlein A."/>
            <person name="Muehling M."/>
            <person name="Daniel R."/>
        </authorList>
    </citation>
    <scope>NUCLEOTIDE SEQUENCE</scope>
</reference>
<dbReference type="PROSITE" id="PS51608">
    <property type="entry name" value="SAM_MT_UBIE"/>
    <property type="match status" value="1"/>
</dbReference>
<evidence type="ECO:0000313" key="1">
    <source>
        <dbReference type="EMBL" id="OIQ99241.1"/>
    </source>
</evidence>
<name>A0A1J5RU41_9ZZZZ</name>
<comment type="caution">
    <text evidence="1">The sequence shown here is derived from an EMBL/GenBank/DDBJ whole genome shotgun (WGS) entry which is preliminary data.</text>
</comment>
<dbReference type="InterPro" id="IPR029063">
    <property type="entry name" value="SAM-dependent_MTases_sf"/>
</dbReference>